<proteinExistence type="inferred from homology"/>
<keyword evidence="8 12" id="KW-0812">Transmembrane</keyword>
<evidence type="ECO:0000256" key="9">
    <source>
        <dbReference type="ARBA" id="ARBA00022824"/>
    </source>
</evidence>
<evidence type="ECO:0000256" key="12">
    <source>
        <dbReference type="RuleBase" id="RU363112"/>
    </source>
</evidence>
<keyword evidence="7 12" id="KW-0808">Transferase</keyword>
<dbReference type="PANTHER" id="PTHR12468">
    <property type="entry name" value="GPI MANNOSYLTRANSFERASE 2"/>
    <property type="match status" value="1"/>
</dbReference>
<keyword evidence="14" id="KW-1185">Reference proteome</keyword>
<dbReference type="PANTHER" id="PTHR12468:SF2">
    <property type="entry name" value="GPI MANNOSYLTRANSFERASE 2"/>
    <property type="match status" value="1"/>
</dbReference>
<keyword evidence="5 12" id="KW-0337">GPI-anchor biosynthesis</keyword>
<evidence type="ECO:0000256" key="6">
    <source>
        <dbReference type="ARBA" id="ARBA00022676"/>
    </source>
</evidence>
<feature type="transmembrane region" description="Helical" evidence="12">
    <location>
        <begin position="132"/>
        <end position="154"/>
    </location>
</feature>
<reference evidence="13 14" key="1">
    <citation type="submission" date="2024-01" db="EMBL/GenBank/DDBJ databases">
        <authorList>
            <person name="Allen C."/>
            <person name="Tagirdzhanova G."/>
        </authorList>
    </citation>
    <scope>NUCLEOTIDE SEQUENCE [LARGE SCALE GENOMIC DNA]</scope>
    <source>
        <strain evidence="13 14">CBS 573.63</strain>
    </source>
</reference>
<feature type="transmembrane region" description="Helical" evidence="12">
    <location>
        <begin position="452"/>
        <end position="471"/>
    </location>
</feature>
<organism evidence="13 14">
    <name type="scientific">Sporothrix epigloea</name>
    <dbReference type="NCBI Taxonomy" id="1892477"/>
    <lineage>
        <taxon>Eukaryota</taxon>
        <taxon>Fungi</taxon>
        <taxon>Dikarya</taxon>
        <taxon>Ascomycota</taxon>
        <taxon>Pezizomycotina</taxon>
        <taxon>Sordariomycetes</taxon>
        <taxon>Sordariomycetidae</taxon>
        <taxon>Ophiostomatales</taxon>
        <taxon>Ophiostomataceae</taxon>
        <taxon>Sporothrix</taxon>
    </lineage>
</organism>
<evidence type="ECO:0000256" key="10">
    <source>
        <dbReference type="ARBA" id="ARBA00022989"/>
    </source>
</evidence>
<sequence length="474" mass="51337">MAPNQPIRYTNGPLLLDHLQHPYRSLAVVFGIWKAVLLGIASLATLAGPAYDTSGDLLGTIVSNKSISNPPGHPIPCGGLVSRLVSWDAIYFTQAARRGRLYEQEWAFGTALPTVVSFFHGQLGILGAEFPIPVIAVVYAHIAHLLAVLLLYHLGCRLWLGTAGRTLAYVAACLHILSPAGLFLSAPYAEGSCAFFSFAGYVAFAAGRRADLGAPSVNGDLLRLLAGLFFGTATLFRSNGLLSGIVFAYEAVAGSLAFLRQPNFPLFRRLVSVGLGGLLVAAGTVVPQTVAYMQFCQAPSGVPGEEYRSWCTARLPSIYNFVQEHYWGSGRLLNYWTLSNMPLFVLAMPMLLIMGKSSIDFWMPAATSTRSPVKKDAKPTAAQQEVVGSMLDPRQVTLVQCMAAIQMLLAIMAFANYHVQIVYRLSSAYPVWYWWIAQGLMGGPRLKLSSGIVVFMIMYASIQGILFASFLPPA</sequence>
<evidence type="ECO:0000256" key="8">
    <source>
        <dbReference type="ARBA" id="ARBA00022692"/>
    </source>
</evidence>
<feature type="transmembrane region" description="Helical" evidence="12">
    <location>
        <begin position="396"/>
        <end position="415"/>
    </location>
</feature>
<name>A0ABP0DPN1_9PEZI</name>
<protein>
    <recommendedName>
        <fullName evidence="4 12">GPI mannosyltransferase 2</fullName>
        <ecNumber evidence="12">2.4.1.-</ecNumber>
    </recommendedName>
</protein>
<keyword evidence="9 12" id="KW-0256">Endoplasmic reticulum</keyword>
<comment type="similarity">
    <text evidence="3 12">Belongs to the PIGV family.</text>
</comment>
<feature type="transmembrane region" description="Helical" evidence="12">
    <location>
        <begin position="26"/>
        <end position="47"/>
    </location>
</feature>
<feature type="transmembrane region" description="Helical" evidence="12">
    <location>
        <begin position="166"/>
        <end position="183"/>
    </location>
</feature>
<keyword evidence="10 12" id="KW-1133">Transmembrane helix</keyword>
<evidence type="ECO:0000256" key="4">
    <source>
        <dbReference type="ARBA" id="ARBA00013795"/>
    </source>
</evidence>
<gene>
    <name evidence="13" type="primary">GPI18</name>
    <name evidence="13" type="ORF">SEPCBS57363_004011</name>
</gene>
<keyword evidence="6 12" id="KW-0328">Glycosyltransferase</keyword>
<evidence type="ECO:0000313" key="14">
    <source>
        <dbReference type="Proteomes" id="UP001642501"/>
    </source>
</evidence>
<evidence type="ECO:0000256" key="7">
    <source>
        <dbReference type="ARBA" id="ARBA00022679"/>
    </source>
</evidence>
<feature type="transmembrane region" description="Helical" evidence="12">
    <location>
        <begin position="335"/>
        <end position="354"/>
    </location>
</feature>
<feature type="transmembrane region" description="Helical" evidence="12">
    <location>
        <begin position="242"/>
        <end position="259"/>
    </location>
</feature>
<evidence type="ECO:0000256" key="1">
    <source>
        <dbReference type="ARBA" id="ARBA00004477"/>
    </source>
</evidence>
<evidence type="ECO:0000256" key="5">
    <source>
        <dbReference type="ARBA" id="ARBA00022502"/>
    </source>
</evidence>
<comment type="function">
    <text evidence="12">Mannosyltransferase involved in glycosylphosphatidylinositol-anchor biosynthesis.</text>
</comment>
<evidence type="ECO:0000256" key="11">
    <source>
        <dbReference type="ARBA" id="ARBA00023136"/>
    </source>
</evidence>
<evidence type="ECO:0000256" key="3">
    <source>
        <dbReference type="ARBA" id="ARBA00008698"/>
    </source>
</evidence>
<comment type="pathway">
    <text evidence="2 12">Glycolipid biosynthesis; glycosylphosphatidylinositol-anchor biosynthesis.</text>
</comment>
<feature type="transmembrane region" description="Helical" evidence="12">
    <location>
        <begin position="421"/>
        <end position="440"/>
    </location>
</feature>
<accession>A0ABP0DPN1</accession>
<dbReference type="EC" id="2.4.1.-" evidence="12"/>
<dbReference type="Pfam" id="PF04188">
    <property type="entry name" value="Mannosyl_trans2"/>
    <property type="match status" value="1"/>
</dbReference>
<dbReference type="Proteomes" id="UP001642501">
    <property type="component" value="Unassembled WGS sequence"/>
</dbReference>
<evidence type="ECO:0000313" key="13">
    <source>
        <dbReference type="EMBL" id="CAK7270258.1"/>
    </source>
</evidence>
<comment type="caution">
    <text evidence="13">The sequence shown here is derived from an EMBL/GenBank/DDBJ whole genome shotgun (WGS) entry which is preliminary data.</text>
</comment>
<keyword evidence="11 12" id="KW-0472">Membrane</keyword>
<comment type="subcellular location">
    <subcellularLocation>
        <location evidence="1 12">Endoplasmic reticulum membrane</location>
        <topology evidence="1 12">Multi-pass membrane protein</topology>
    </subcellularLocation>
</comment>
<dbReference type="EMBL" id="CAWUOM010000070">
    <property type="protein sequence ID" value="CAK7270258.1"/>
    <property type="molecule type" value="Genomic_DNA"/>
</dbReference>
<dbReference type="InterPro" id="IPR007315">
    <property type="entry name" value="PIG-V/Gpi18"/>
</dbReference>
<evidence type="ECO:0000256" key="2">
    <source>
        <dbReference type="ARBA" id="ARBA00004687"/>
    </source>
</evidence>